<proteinExistence type="predicted"/>
<protein>
    <recommendedName>
        <fullName evidence="1">Endonuclease/exonuclease/phosphatase domain-containing protein</fullName>
    </recommendedName>
</protein>
<sequence>MGGGGGGGRSLAWLDEPWKDMEPEPDLGQGNDISVNWDVMELDPKLVLKQDIPDQRCKLCLMLKQLQILSWNVCGLSKPTKARAVKNWITHKGGKVDVFAIQEIKTWSWSIQHWLKKSVRKGQVVFDKPVGSKGGTALVLRGKLQVLEQGVGGDGRMHGQK</sequence>
<keyword evidence="3" id="KW-1185">Reference proteome</keyword>
<dbReference type="EMBL" id="JBJQOH010000001">
    <property type="protein sequence ID" value="KAL3700504.1"/>
    <property type="molecule type" value="Genomic_DNA"/>
</dbReference>
<dbReference type="InterPro" id="IPR036691">
    <property type="entry name" value="Endo/exonu/phosph_ase_sf"/>
</dbReference>
<organism evidence="2 3">
    <name type="scientific">Riccia sorocarpa</name>
    <dbReference type="NCBI Taxonomy" id="122646"/>
    <lineage>
        <taxon>Eukaryota</taxon>
        <taxon>Viridiplantae</taxon>
        <taxon>Streptophyta</taxon>
        <taxon>Embryophyta</taxon>
        <taxon>Marchantiophyta</taxon>
        <taxon>Marchantiopsida</taxon>
        <taxon>Marchantiidae</taxon>
        <taxon>Marchantiales</taxon>
        <taxon>Ricciaceae</taxon>
        <taxon>Riccia</taxon>
    </lineage>
</organism>
<feature type="domain" description="Endonuclease/exonuclease/phosphatase" evidence="1">
    <location>
        <begin position="69"/>
        <end position="154"/>
    </location>
</feature>
<dbReference type="AlphaFoldDB" id="A0ABD3IG59"/>
<reference evidence="2 3" key="1">
    <citation type="submission" date="2024-09" db="EMBL/GenBank/DDBJ databases">
        <title>Chromosome-scale assembly of Riccia sorocarpa.</title>
        <authorList>
            <person name="Paukszto L."/>
        </authorList>
    </citation>
    <scope>NUCLEOTIDE SEQUENCE [LARGE SCALE GENOMIC DNA]</scope>
    <source>
        <strain evidence="2">LP-2024</strain>
        <tissue evidence="2">Aerial parts of the thallus</tissue>
    </source>
</reference>
<evidence type="ECO:0000313" key="3">
    <source>
        <dbReference type="Proteomes" id="UP001633002"/>
    </source>
</evidence>
<dbReference type="Proteomes" id="UP001633002">
    <property type="component" value="Unassembled WGS sequence"/>
</dbReference>
<name>A0ABD3IG59_9MARC</name>
<comment type="caution">
    <text evidence="2">The sequence shown here is derived from an EMBL/GenBank/DDBJ whole genome shotgun (WGS) entry which is preliminary data.</text>
</comment>
<accession>A0ABD3IG59</accession>
<gene>
    <name evidence="2" type="ORF">R1sor_018526</name>
</gene>
<evidence type="ECO:0000313" key="2">
    <source>
        <dbReference type="EMBL" id="KAL3700504.1"/>
    </source>
</evidence>
<dbReference type="InterPro" id="IPR005135">
    <property type="entry name" value="Endo/exonuclease/phosphatase"/>
</dbReference>
<dbReference type="Gene3D" id="3.60.10.10">
    <property type="entry name" value="Endonuclease/exonuclease/phosphatase"/>
    <property type="match status" value="1"/>
</dbReference>
<dbReference type="SUPFAM" id="SSF56219">
    <property type="entry name" value="DNase I-like"/>
    <property type="match status" value="1"/>
</dbReference>
<evidence type="ECO:0000259" key="1">
    <source>
        <dbReference type="Pfam" id="PF03372"/>
    </source>
</evidence>
<dbReference type="Pfam" id="PF03372">
    <property type="entry name" value="Exo_endo_phos"/>
    <property type="match status" value="1"/>
</dbReference>